<dbReference type="RefSeq" id="WP_323220728.1">
    <property type="nucleotide sequence ID" value="NZ_JAYGHT010000009.1"/>
</dbReference>
<evidence type="ECO:0000259" key="3">
    <source>
        <dbReference type="Pfam" id="PF00685"/>
    </source>
</evidence>
<keyword evidence="6" id="KW-1185">Reference proteome</keyword>
<dbReference type="CDD" id="cd02440">
    <property type="entry name" value="AdoMet_MTases"/>
    <property type="match status" value="1"/>
</dbReference>
<keyword evidence="2" id="KW-0325">Glycoprotein</keyword>
<protein>
    <submittedName>
        <fullName evidence="5">Sulfotransferase domain-containing protein</fullName>
    </submittedName>
</protein>
<dbReference type="Pfam" id="PF00685">
    <property type="entry name" value="Sulfotransfer_1"/>
    <property type="match status" value="1"/>
</dbReference>
<feature type="domain" description="Methyltransferase" evidence="4">
    <location>
        <begin position="364"/>
        <end position="454"/>
    </location>
</feature>
<feature type="domain" description="Sulfotransferase" evidence="3">
    <location>
        <begin position="14"/>
        <end position="213"/>
    </location>
</feature>
<accession>A0ABU5TTT3</accession>
<evidence type="ECO:0000256" key="1">
    <source>
        <dbReference type="ARBA" id="ARBA00022679"/>
    </source>
</evidence>
<dbReference type="EMBL" id="JAYGHT010000009">
    <property type="protein sequence ID" value="MEA5518312.1"/>
    <property type="molecule type" value="Genomic_DNA"/>
</dbReference>
<comment type="caution">
    <text evidence="5">The sequence shown here is derived from an EMBL/GenBank/DDBJ whole genome shotgun (WGS) entry which is preliminary data.</text>
</comment>
<dbReference type="Pfam" id="PF13649">
    <property type="entry name" value="Methyltransf_25"/>
    <property type="match status" value="1"/>
</dbReference>
<dbReference type="Proteomes" id="UP001301728">
    <property type="component" value="Unassembled WGS sequence"/>
</dbReference>
<keyword evidence="1" id="KW-0808">Transferase</keyword>
<sequence length="533" mass="62028">MNPQNINPSERIEPPHFIILGTQKGGTNSLYNHLCQHPQILPATQKEVHFFTLHYHKGIDWYRSQFPSTADGKLLLTGEGTPYYLFHPGVPQRVYHHFPHMKFIVLLRNPVDRAISHYYWEVNLGYEMLSLEEAISQEHNRLLGETEKILADENYYSYNHQHYSYLSRGIYIEQLQNWMKFFPREQFLILKSEDFSSQSPEILNQVFDFLDLPRFQLLNYKKYNVGEYPSAPQKVRDKLSKYFQPHNQKLVELIGAAFEWKVEESTPKSESENFLREATTEMNSSPLFLSTTQINKPMMNELKIDYEGAWDDYVKNWQSTDSEYIYPGDEWIGLAAGAAQTLAEYEALIENQFIRPYIKPHQTVLEIGIGGGKTAALLFKYCQSLVCADISEGMLQATRDRLGEERVSYVKLDGLSLEGVDSGSIDVCFCYDTMVHIEPRDIFNYLTQIPRLMRGDRLCLFHHTNVLSELGWKKFLSDWDKNLLGRRHGTAFSVMTDSIMEKFLTHLNYEILLKDTQSVPRDCVWVCRAPAEF</sequence>
<dbReference type="Gene3D" id="3.40.50.150">
    <property type="entry name" value="Vaccinia Virus protein VP39"/>
    <property type="match status" value="1"/>
</dbReference>
<dbReference type="Gene3D" id="3.40.50.300">
    <property type="entry name" value="P-loop containing nucleotide triphosphate hydrolases"/>
    <property type="match status" value="1"/>
</dbReference>
<dbReference type="SUPFAM" id="SSF52540">
    <property type="entry name" value="P-loop containing nucleoside triphosphate hydrolases"/>
    <property type="match status" value="1"/>
</dbReference>
<evidence type="ECO:0000313" key="5">
    <source>
        <dbReference type="EMBL" id="MEA5518312.1"/>
    </source>
</evidence>
<dbReference type="InterPro" id="IPR041698">
    <property type="entry name" value="Methyltransf_25"/>
</dbReference>
<evidence type="ECO:0000259" key="4">
    <source>
        <dbReference type="Pfam" id="PF13649"/>
    </source>
</evidence>
<proteinExistence type="predicted"/>
<dbReference type="PANTHER" id="PTHR10605">
    <property type="entry name" value="HEPARAN SULFATE SULFOTRANSFERASE"/>
    <property type="match status" value="1"/>
</dbReference>
<evidence type="ECO:0000256" key="2">
    <source>
        <dbReference type="ARBA" id="ARBA00023180"/>
    </source>
</evidence>
<reference evidence="5 6" key="1">
    <citation type="submission" date="2023-12" db="EMBL/GenBank/DDBJ databases">
        <title>Baltic Sea Cyanobacteria.</title>
        <authorList>
            <person name="Delbaje E."/>
            <person name="Fewer D.P."/>
            <person name="Shishido T.K."/>
        </authorList>
    </citation>
    <scope>NUCLEOTIDE SEQUENCE [LARGE SCALE GENOMIC DNA]</scope>
    <source>
        <strain evidence="5 6">CCNP 1315</strain>
    </source>
</reference>
<dbReference type="InterPro" id="IPR000863">
    <property type="entry name" value="Sulfotransferase_dom"/>
</dbReference>
<name>A0ABU5TTT3_9CYAN</name>
<dbReference type="SUPFAM" id="SSF53335">
    <property type="entry name" value="S-adenosyl-L-methionine-dependent methyltransferases"/>
    <property type="match status" value="1"/>
</dbReference>
<evidence type="ECO:0000313" key="6">
    <source>
        <dbReference type="Proteomes" id="UP001301728"/>
    </source>
</evidence>
<gene>
    <name evidence="5" type="ORF">VB854_05060</name>
</gene>
<dbReference type="InterPro" id="IPR037359">
    <property type="entry name" value="NST/OST"/>
</dbReference>
<dbReference type="InterPro" id="IPR029063">
    <property type="entry name" value="SAM-dependent_MTases_sf"/>
</dbReference>
<dbReference type="InterPro" id="IPR027417">
    <property type="entry name" value="P-loop_NTPase"/>
</dbReference>
<organism evidence="5 6">
    <name type="scientific">Limnoraphis robusta CCNP1315</name>
    <dbReference type="NCBI Taxonomy" id="3110306"/>
    <lineage>
        <taxon>Bacteria</taxon>
        <taxon>Bacillati</taxon>
        <taxon>Cyanobacteriota</taxon>
        <taxon>Cyanophyceae</taxon>
        <taxon>Oscillatoriophycideae</taxon>
        <taxon>Oscillatoriales</taxon>
        <taxon>Sirenicapillariaceae</taxon>
        <taxon>Limnoraphis</taxon>
    </lineage>
</organism>
<dbReference type="PANTHER" id="PTHR10605:SF56">
    <property type="entry name" value="BIFUNCTIONAL HEPARAN SULFATE N-DEACETYLASE_N-SULFOTRANSFERASE"/>
    <property type="match status" value="1"/>
</dbReference>